<name>A0ABS0XPA9_9SPHN</name>
<dbReference type="SUPFAM" id="SSF88946">
    <property type="entry name" value="Sigma2 domain of RNA polymerase sigma factors"/>
    <property type="match status" value="1"/>
</dbReference>
<feature type="domain" description="RNA polymerase sigma-70 region 2" evidence="5">
    <location>
        <begin position="30"/>
        <end position="94"/>
    </location>
</feature>
<dbReference type="PANTHER" id="PTHR43133">
    <property type="entry name" value="RNA POLYMERASE ECF-TYPE SIGMA FACTO"/>
    <property type="match status" value="1"/>
</dbReference>
<evidence type="ECO:0000313" key="7">
    <source>
        <dbReference type="EMBL" id="MBJ6121873.1"/>
    </source>
</evidence>
<proteinExistence type="inferred from homology"/>
<dbReference type="InterPro" id="IPR013249">
    <property type="entry name" value="RNA_pol_sigma70_r4_t2"/>
</dbReference>
<dbReference type="RefSeq" id="WP_199037074.1">
    <property type="nucleotide sequence ID" value="NZ_JAELXS010000004.1"/>
</dbReference>
<feature type="domain" description="RNA polymerase sigma factor 70 region 4 type 2" evidence="6">
    <location>
        <begin position="132"/>
        <end position="181"/>
    </location>
</feature>
<comment type="similarity">
    <text evidence="1">Belongs to the sigma-70 factor family. ECF subfamily.</text>
</comment>
<dbReference type="Pfam" id="PF08281">
    <property type="entry name" value="Sigma70_r4_2"/>
    <property type="match status" value="1"/>
</dbReference>
<dbReference type="InterPro" id="IPR013324">
    <property type="entry name" value="RNA_pol_sigma_r3/r4-like"/>
</dbReference>
<organism evidence="7 8">
    <name type="scientific">Sphingomonas mollis</name>
    <dbReference type="NCBI Taxonomy" id="2795726"/>
    <lineage>
        <taxon>Bacteria</taxon>
        <taxon>Pseudomonadati</taxon>
        <taxon>Pseudomonadota</taxon>
        <taxon>Alphaproteobacteria</taxon>
        <taxon>Sphingomonadales</taxon>
        <taxon>Sphingomonadaceae</taxon>
        <taxon>Sphingomonas</taxon>
    </lineage>
</organism>
<evidence type="ECO:0000259" key="5">
    <source>
        <dbReference type="Pfam" id="PF04542"/>
    </source>
</evidence>
<reference evidence="8" key="1">
    <citation type="submission" date="2020-12" db="EMBL/GenBank/DDBJ databases">
        <title>Hymenobacter sp.</title>
        <authorList>
            <person name="Kim M.K."/>
        </authorList>
    </citation>
    <scope>NUCLEOTIDE SEQUENCE [LARGE SCALE GENOMIC DNA]</scope>
    <source>
        <strain evidence="8">BT553</strain>
    </source>
</reference>
<keyword evidence="3" id="KW-0731">Sigma factor</keyword>
<dbReference type="Pfam" id="PF04542">
    <property type="entry name" value="Sigma70_r2"/>
    <property type="match status" value="1"/>
</dbReference>
<protein>
    <submittedName>
        <fullName evidence="7">RNA polymerase sigma factor</fullName>
    </submittedName>
</protein>
<evidence type="ECO:0000256" key="2">
    <source>
        <dbReference type="ARBA" id="ARBA00023015"/>
    </source>
</evidence>
<dbReference type="InterPro" id="IPR039425">
    <property type="entry name" value="RNA_pol_sigma-70-like"/>
</dbReference>
<evidence type="ECO:0000256" key="4">
    <source>
        <dbReference type="ARBA" id="ARBA00023163"/>
    </source>
</evidence>
<keyword evidence="2" id="KW-0805">Transcription regulation</keyword>
<dbReference type="SUPFAM" id="SSF88659">
    <property type="entry name" value="Sigma3 and sigma4 domains of RNA polymerase sigma factors"/>
    <property type="match status" value="1"/>
</dbReference>
<keyword evidence="8" id="KW-1185">Reference proteome</keyword>
<evidence type="ECO:0000313" key="8">
    <source>
        <dbReference type="Proteomes" id="UP000640426"/>
    </source>
</evidence>
<accession>A0ABS0XPA9</accession>
<comment type="caution">
    <text evidence="7">The sequence shown here is derived from an EMBL/GenBank/DDBJ whole genome shotgun (WGS) entry which is preliminary data.</text>
</comment>
<dbReference type="EMBL" id="JAELXS010000004">
    <property type="protein sequence ID" value="MBJ6121873.1"/>
    <property type="molecule type" value="Genomic_DNA"/>
</dbReference>
<evidence type="ECO:0000256" key="3">
    <source>
        <dbReference type="ARBA" id="ARBA00023082"/>
    </source>
</evidence>
<keyword evidence="4" id="KW-0804">Transcription</keyword>
<dbReference type="InterPro" id="IPR007627">
    <property type="entry name" value="RNA_pol_sigma70_r2"/>
</dbReference>
<dbReference type="PANTHER" id="PTHR43133:SF51">
    <property type="entry name" value="RNA POLYMERASE SIGMA FACTOR"/>
    <property type="match status" value="1"/>
</dbReference>
<dbReference type="InterPro" id="IPR014284">
    <property type="entry name" value="RNA_pol_sigma-70_dom"/>
</dbReference>
<dbReference type="Proteomes" id="UP000640426">
    <property type="component" value="Unassembled WGS sequence"/>
</dbReference>
<dbReference type="Gene3D" id="1.10.10.10">
    <property type="entry name" value="Winged helix-like DNA-binding domain superfamily/Winged helix DNA-binding domain"/>
    <property type="match status" value="1"/>
</dbReference>
<sequence length="188" mass="20963">MNEALARLDDRDLVLRSRRGEDAAFAAVMMRHKQPLYRLIVAQVGDADEALDLLQETFIAAHGALARFDTDRSLRAWLARIAINKCRDHARRRRVRRFLSRVLPIESGEQVPDAAADTEGSAIDRQHLAHAMAAIGRLPATLREPLLLCTVDELSQAEAAEALGISVKAVENRIRRARAALSQDRDEI</sequence>
<dbReference type="NCBIfam" id="TIGR02937">
    <property type="entry name" value="sigma70-ECF"/>
    <property type="match status" value="1"/>
</dbReference>
<dbReference type="Gene3D" id="1.10.1740.10">
    <property type="match status" value="1"/>
</dbReference>
<gene>
    <name evidence="7" type="ORF">JAO74_08725</name>
</gene>
<dbReference type="InterPro" id="IPR013325">
    <property type="entry name" value="RNA_pol_sigma_r2"/>
</dbReference>
<evidence type="ECO:0000259" key="6">
    <source>
        <dbReference type="Pfam" id="PF08281"/>
    </source>
</evidence>
<evidence type="ECO:0000256" key="1">
    <source>
        <dbReference type="ARBA" id="ARBA00010641"/>
    </source>
</evidence>
<dbReference type="CDD" id="cd06171">
    <property type="entry name" value="Sigma70_r4"/>
    <property type="match status" value="1"/>
</dbReference>
<dbReference type="InterPro" id="IPR036388">
    <property type="entry name" value="WH-like_DNA-bd_sf"/>
</dbReference>